<protein>
    <submittedName>
        <fullName evidence="2">Uncharacterized protein DUF3558</fullName>
    </submittedName>
</protein>
<dbReference type="AlphaFoldDB" id="A0A2N3VCJ8"/>
<name>A0A2N3VCJ8_9NOCA</name>
<proteinExistence type="predicted"/>
<evidence type="ECO:0000256" key="1">
    <source>
        <dbReference type="SAM" id="MobiDB-lite"/>
    </source>
</evidence>
<accession>A0A2N3VCJ8</accession>
<dbReference type="EMBL" id="PJMW01000002">
    <property type="protein sequence ID" value="PKV79296.1"/>
    <property type="molecule type" value="Genomic_DNA"/>
</dbReference>
<keyword evidence="3" id="KW-1185">Reference proteome</keyword>
<dbReference type="Proteomes" id="UP000233766">
    <property type="component" value="Unassembled WGS sequence"/>
</dbReference>
<organism evidence="2 3">
    <name type="scientific">Nocardia fluminea</name>
    <dbReference type="NCBI Taxonomy" id="134984"/>
    <lineage>
        <taxon>Bacteria</taxon>
        <taxon>Bacillati</taxon>
        <taxon>Actinomycetota</taxon>
        <taxon>Actinomycetes</taxon>
        <taxon>Mycobacteriales</taxon>
        <taxon>Nocardiaceae</taxon>
        <taxon>Nocardia</taxon>
    </lineage>
</organism>
<reference evidence="2 3" key="1">
    <citation type="submission" date="2017-12" db="EMBL/GenBank/DDBJ databases">
        <title>Sequencing the genomes of 1000 Actinobacteria strains.</title>
        <authorList>
            <person name="Klenk H.-P."/>
        </authorList>
    </citation>
    <scope>NUCLEOTIDE SEQUENCE [LARGE SCALE GENOMIC DNA]</scope>
    <source>
        <strain evidence="2 3">DSM 44489</strain>
    </source>
</reference>
<feature type="region of interest" description="Disordered" evidence="1">
    <location>
        <begin position="195"/>
        <end position="219"/>
    </location>
</feature>
<gene>
    <name evidence="2" type="ORF">ATK86_3687</name>
</gene>
<evidence type="ECO:0000313" key="3">
    <source>
        <dbReference type="Proteomes" id="UP000233766"/>
    </source>
</evidence>
<comment type="caution">
    <text evidence="2">The sequence shown here is derived from an EMBL/GenBank/DDBJ whole genome shotgun (WGS) entry which is preliminary data.</text>
</comment>
<sequence>MPEVRSYAALPSSCEEVDSAVREALGRFAGRLEDTKTRLQDADVATPLGPNELFCSVSFDADPVPVGDAMPAAGPLLRTVTVALERSPVVLPPQIHLTRTPMASNAGEREHFSSPRQLDGIGDDAMIRDEDQAGVMRSWATAMVGNVRLEVVTSGMDWSGGGAPPVWRSSAMRDDLSSGAEAILADLARALPESLPVATSEPPPSTARPGRTTTAVPVPVWDPCGIPESALTAAGLDPSKKEDGMSGGCRWRDDRYTVEILAGAEPFHEVYYSHYGWYPTPRPIKIRDRAALMVTKAFDGAGTTPDDGYCELGFDTPFGKKNGIPAGRVSIELWDSGDREPAAVCKDLARLAEPLVAHIPPSR</sequence>
<evidence type="ECO:0000313" key="2">
    <source>
        <dbReference type="EMBL" id="PKV79296.1"/>
    </source>
</evidence>